<keyword evidence="1" id="KW-1185">Reference proteome</keyword>
<evidence type="ECO:0000313" key="2">
    <source>
        <dbReference type="WBParaSite" id="nRc.2.0.1.t47429-RA"/>
    </source>
</evidence>
<proteinExistence type="predicted"/>
<sequence>MESTFGEHMIKCVILDNDGNDQCIIGTDFLTHPDIQAILNFKENYMEIQDMKLLLKVIPSVPSQTELFLNAANDKVLEEIPEEEP</sequence>
<accession>A0A915L8R0</accession>
<dbReference type="AlphaFoldDB" id="A0A915L8R0"/>
<protein>
    <submittedName>
        <fullName evidence="2">Uncharacterized protein</fullName>
    </submittedName>
</protein>
<name>A0A915L8R0_ROMCU</name>
<reference evidence="2" key="1">
    <citation type="submission" date="2022-11" db="UniProtKB">
        <authorList>
            <consortium name="WormBaseParasite"/>
        </authorList>
    </citation>
    <scope>IDENTIFICATION</scope>
</reference>
<dbReference type="WBParaSite" id="nRc.2.0.1.t47429-RA">
    <property type="protein sequence ID" value="nRc.2.0.1.t47429-RA"/>
    <property type="gene ID" value="nRc.2.0.1.g47429"/>
</dbReference>
<evidence type="ECO:0000313" key="1">
    <source>
        <dbReference type="Proteomes" id="UP000887565"/>
    </source>
</evidence>
<dbReference type="Proteomes" id="UP000887565">
    <property type="component" value="Unplaced"/>
</dbReference>
<organism evidence="1 2">
    <name type="scientific">Romanomermis culicivorax</name>
    <name type="common">Nematode worm</name>
    <dbReference type="NCBI Taxonomy" id="13658"/>
    <lineage>
        <taxon>Eukaryota</taxon>
        <taxon>Metazoa</taxon>
        <taxon>Ecdysozoa</taxon>
        <taxon>Nematoda</taxon>
        <taxon>Enoplea</taxon>
        <taxon>Dorylaimia</taxon>
        <taxon>Mermithida</taxon>
        <taxon>Mermithoidea</taxon>
        <taxon>Mermithidae</taxon>
        <taxon>Romanomermis</taxon>
    </lineage>
</organism>